<keyword evidence="4 6" id="KW-1133">Transmembrane helix</keyword>
<protein>
    <submittedName>
        <fullName evidence="8">Threonine/homoserine efflux transporter RhtA</fullName>
    </submittedName>
</protein>
<feature type="transmembrane region" description="Helical" evidence="6">
    <location>
        <begin position="69"/>
        <end position="89"/>
    </location>
</feature>
<comment type="subcellular location">
    <subcellularLocation>
        <location evidence="1">Membrane</location>
        <topology evidence="1">Multi-pass membrane protein</topology>
    </subcellularLocation>
</comment>
<evidence type="ECO:0000256" key="5">
    <source>
        <dbReference type="ARBA" id="ARBA00023136"/>
    </source>
</evidence>
<feature type="transmembrane region" description="Helical" evidence="6">
    <location>
        <begin position="39"/>
        <end position="57"/>
    </location>
</feature>
<dbReference type="Pfam" id="PF00892">
    <property type="entry name" value="EamA"/>
    <property type="match status" value="2"/>
</dbReference>
<comment type="similarity">
    <text evidence="2">Belongs to the EamA transporter family.</text>
</comment>
<feature type="transmembrane region" description="Helical" evidence="6">
    <location>
        <begin position="277"/>
        <end position="294"/>
    </location>
</feature>
<accession>A0A2A9D3M5</accession>
<feature type="domain" description="EamA" evidence="7">
    <location>
        <begin position="160"/>
        <end position="294"/>
    </location>
</feature>
<evidence type="ECO:0000259" key="7">
    <source>
        <dbReference type="Pfam" id="PF00892"/>
    </source>
</evidence>
<keyword evidence="9" id="KW-1185">Reference proteome</keyword>
<feature type="transmembrane region" description="Helical" evidence="6">
    <location>
        <begin position="7"/>
        <end position="27"/>
    </location>
</feature>
<evidence type="ECO:0000313" key="8">
    <source>
        <dbReference type="EMBL" id="PFG20855.1"/>
    </source>
</evidence>
<dbReference type="PANTHER" id="PTHR32322:SF9">
    <property type="entry name" value="AMINO-ACID METABOLITE EFFLUX PUMP-RELATED"/>
    <property type="match status" value="1"/>
</dbReference>
<gene>
    <name evidence="8" type="ORF">ATL40_2470</name>
</gene>
<feature type="transmembrane region" description="Helical" evidence="6">
    <location>
        <begin position="128"/>
        <end position="145"/>
    </location>
</feature>
<keyword evidence="3 6" id="KW-0812">Transmembrane</keyword>
<dbReference type="Proteomes" id="UP000224915">
    <property type="component" value="Unassembled WGS sequence"/>
</dbReference>
<evidence type="ECO:0000256" key="2">
    <source>
        <dbReference type="ARBA" id="ARBA00007362"/>
    </source>
</evidence>
<evidence type="ECO:0000256" key="6">
    <source>
        <dbReference type="SAM" id="Phobius"/>
    </source>
</evidence>
<evidence type="ECO:0000256" key="1">
    <source>
        <dbReference type="ARBA" id="ARBA00004141"/>
    </source>
</evidence>
<keyword evidence="5 6" id="KW-0472">Membrane</keyword>
<dbReference type="SUPFAM" id="SSF103481">
    <property type="entry name" value="Multidrug resistance efflux transporter EmrE"/>
    <property type="match status" value="2"/>
</dbReference>
<proteinExistence type="inferred from homology"/>
<reference evidence="8 9" key="1">
    <citation type="submission" date="2017-10" db="EMBL/GenBank/DDBJ databases">
        <title>Sequencing the genomes of 1000 actinobacteria strains.</title>
        <authorList>
            <person name="Klenk H.-P."/>
        </authorList>
    </citation>
    <scope>NUCLEOTIDE SEQUENCE [LARGE SCALE GENOMIC DNA]</scope>
    <source>
        <strain evidence="8 9">DSM 21801</strain>
    </source>
</reference>
<feature type="transmembrane region" description="Helical" evidence="6">
    <location>
        <begin position="189"/>
        <end position="212"/>
    </location>
</feature>
<organism evidence="8 9">
    <name type="scientific">Serinibacter salmoneus</name>
    <dbReference type="NCBI Taxonomy" id="556530"/>
    <lineage>
        <taxon>Bacteria</taxon>
        <taxon>Bacillati</taxon>
        <taxon>Actinomycetota</taxon>
        <taxon>Actinomycetes</taxon>
        <taxon>Micrococcales</taxon>
        <taxon>Beutenbergiaceae</taxon>
        <taxon>Serinibacter</taxon>
    </lineage>
</organism>
<sequence>MPPTRGYVTALMFAATALTWGSSYLMMKYALVGISAGQVAVGRILLGALTLIAIMTITRRPWPRSRALWGHLTVVGIFQGIVPFSLFAWAGHYLPTGLSAILNGATPMFTALFTAIAVPAAALRGRQWFGIGLGAIGVMIVMGLWGVITDPAFGDSLVAQLAVIGATISYGVGFTYLRRMVTGRYRCDAVTLASVQVTMGAVAALAVSPVIAWGPMNLTPSVVASMLVLGCIGTGVAFTWNMRVVMTWGPVAASTVTYLQPVVGVGLGMLVLGETFAWYQGLGAVVVIAGVFLTQRPVRVR</sequence>
<feature type="transmembrane region" description="Helical" evidence="6">
    <location>
        <begin position="101"/>
        <end position="121"/>
    </location>
</feature>
<evidence type="ECO:0000313" key="9">
    <source>
        <dbReference type="Proteomes" id="UP000224915"/>
    </source>
</evidence>
<dbReference type="EMBL" id="PDJD01000001">
    <property type="protein sequence ID" value="PFG20855.1"/>
    <property type="molecule type" value="Genomic_DNA"/>
</dbReference>
<comment type="caution">
    <text evidence="8">The sequence shown here is derived from an EMBL/GenBank/DDBJ whole genome shotgun (WGS) entry which is preliminary data.</text>
</comment>
<evidence type="ECO:0000256" key="3">
    <source>
        <dbReference type="ARBA" id="ARBA00022692"/>
    </source>
</evidence>
<feature type="transmembrane region" description="Helical" evidence="6">
    <location>
        <begin position="251"/>
        <end position="271"/>
    </location>
</feature>
<feature type="transmembrane region" description="Helical" evidence="6">
    <location>
        <begin position="157"/>
        <end position="177"/>
    </location>
</feature>
<feature type="transmembrane region" description="Helical" evidence="6">
    <location>
        <begin position="218"/>
        <end position="239"/>
    </location>
</feature>
<dbReference type="AlphaFoldDB" id="A0A2A9D3M5"/>
<dbReference type="InterPro" id="IPR000620">
    <property type="entry name" value="EamA_dom"/>
</dbReference>
<name>A0A2A9D3M5_9MICO</name>
<dbReference type="InterPro" id="IPR050638">
    <property type="entry name" value="AA-Vitamin_Transporters"/>
</dbReference>
<dbReference type="GO" id="GO:0016020">
    <property type="term" value="C:membrane"/>
    <property type="evidence" value="ECO:0007669"/>
    <property type="project" value="UniProtKB-SubCell"/>
</dbReference>
<dbReference type="InterPro" id="IPR037185">
    <property type="entry name" value="EmrE-like"/>
</dbReference>
<evidence type="ECO:0000256" key="4">
    <source>
        <dbReference type="ARBA" id="ARBA00022989"/>
    </source>
</evidence>
<feature type="domain" description="EamA" evidence="7">
    <location>
        <begin position="10"/>
        <end position="142"/>
    </location>
</feature>
<dbReference type="PANTHER" id="PTHR32322">
    <property type="entry name" value="INNER MEMBRANE TRANSPORTER"/>
    <property type="match status" value="1"/>
</dbReference>